<evidence type="ECO:0000256" key="6">
    <source>
        <dbReference type="SAM" id="Phobius"/>
    </source>
</evidence>
<keyword evidence="5" id="KW-0572">Peptidoglycan-anchor</keyword>
<keyword evidence="6" id="KW-1133">Transmembrane helix</keyword>
<evidence type="ECO:0000256" key="2">
    <source>
        <dbReference type="ARBA" id="ARBA00022512"/>
    </source>
</evidence>
<sequence>MSKVRALPVRLTALLAIALLGACAASESSPDAVETAAERDVTTDETSSTVSLQGTVDGAVRSVTVTDAALSLWSKFPVEIAWSVDQAAPGDTVTVRLPPEVRPLTDGFDLRTDDDELVATADVADQTLSFTYTDYVATHRDLTGTATIPLRFDATEVSADTDLDLVFRSGDAAFTVPVTVLPEQRDPGTARFYGYWTDAVHEDRVEPDGALQWRVVTPVGPAADAVVHGTAAGGHAVDCDSFQVRRLTEFAANGDVTEAHMAPADALEVRSCDAAGFTVALGSVAPGDATMVLYTSTVTDAGVAGYDSRARLLIDGESADLDSQVGRSLSGGSGQGTSVTTVTTVGTTGSAVSGETQASEQRLTAQTAALWIGAVAVAVVAAALLSWARRRNS</sequence>
<dbReference type="EMBL" id="BAABGN010000006">
    <property type="protein sequence ID" value="GAA4421726.1"/>
    <property type="molecule type" value="Genomic_DNA"/>
</dbReference>
<dbReference type="InterPro" id="IPR011252">
    <property type="entry name" value="Fibrogen-bd_dom1"/>
</dbReference>
<keyword evidence="4 7" id="KW-0732">Signal</keyword>
<protein>
    <recommendedName>
        <fullName evidence="8">SDR-like Ig domain-containing protein</fullName>
    </recommendedName>
</protein>
<evidence type="ECO:0000313" key="10">
    <source>
        <dbReference type="Proteomes" id="UP001500622"/>
    </source>
</evidence>
<keyword evidence="3" id="KW-0964">Secreted</keyword>
<evidence type="ECO:0000313" key="9">
    <source>
        <dbReference type="EMBL" id="GAA4421726.1"/>
    </source>
</evidence>
<keyword evidence="6" id="KW-0812">Transmembrane</keyword>
<reference evidence="10" key="1">
    <citation type="journal article" date="2019" name="Int. J. Syst. Evol. Microbiol.">
        <title>The Global Catalogue of Microorganisms (GCM) 10K type strain sequencing project: providing services to taxonomists for standard genome sequencing and annotation.</title>
        <authorList>
            <consortium name="The Broad Institute Genomics Platform"/>
            <consortium name="The Broad Institute Genome Sequencing Center for Infectious Disease"/>
            <person name="Wu L."/>
            <person name="Ma J."/>
        </authorList>
    </citation>
    <scope>NUCLEOTIDE SEQUENCE [LARGE SCALE GENOMIC DNA]</scope>
    <source>
        <strain evidence="10">JCM 17810</strain>
    </source>
</reference>
<evidence type="ECO:0000256" key="5">
    <source>
        <dbReference type="ARBA" id="ARBA00023088"/>
    </source>
</evidence>
<name>A0ABP8L3B5_9MICO</name>
<comment type="caution">
    <text evidence="9">The sequence shown here is derived from an EMBL/GenBank/DDBJ whole genome shotgun (WGS) entry which is preliminary data.</text>
</comment>
<organism evidence="9 10">
    <name type="scientific">Georgenia halophila</name>
    <dbReference type="NCBI Taxonomy" id="620889"/>
    <lineage>
        <taxon>Bacteria</taxon>
        <taxon>Bacillati</taxon>
        <taxon>Actinomycetota</taxon>
        <taxon>Actinomycetes</taxon>
        <taxon>Micrococcales</taxon>
        <taxon>Bogoriellaceae</taxon>
        <taxon>Georgenia</taxon>
    </lineage>
</organism>
<proteinExistence type="predicted"/>
<dbReference type="SUPFAM" id="SSF49401">
    <property type="entry name" value="Bacterial adhesins"/>
    <property type="match status" value="1"/>
</dbReference>
<feature type="chain" id="PRO_5046181054" description="SDR-like Ig domain-containing protein" evidence="7">
    <location>
        <begin position="25"/>
        <end position="393"/>
    </location>
</feature>
<accession>A0ABP8L3B5</accession>
<dbReference type="PROSITE" id="PS51257">
    <property type="entry name" value="PROKAR_LIPOPROTEIN"/>
    <property type="match status" value="1"/>
</dbReference>
<comment type="subcellular location">
    <subcellularLocation>
        <location evidence="1">Secreted</location>
        <location evidence="1">Cell wall</location>
        <topology evidence="1">Peptidoglycan-anchor</topology>
    </subcellularLocation>
</comment>
<evidence type="ECO:0000259" key="8">
    <source>
        <dbReference type="Pfam" id="PF17961"/>
    </source>
</evidence>
<evidence type="ECO:0000256" key="3">
    <source>
        <dbReference type="ARBA" id="ARBA00022525"/>
    </source>
</evidence>
<dbReference type="Proteomes" id="UP001500622">
    <property type="component" value="Unassembled WGS sequence"/>
</dbReference>
<dbReference type="InterPro" id="IPR008966">
    <property type="entry name" value="Adhesion_dom_sf"/>
</dbReference>
<keyword evidence="10" id="KW-1185">Reference proteome</keyword>
<feature type="domain" description="SDR-like Ig" evidence="8">
    <location>
        <begin position="73"/>
        <end position="159"/>
    </location>
</feature>
<gene>
    <name evidence="9" type="ORF">GCM10023169_14930</name>
</gene>
<evidence type="ECO:0000256" key="1">
    <source>
        <dbReference type="ARBA" id="ARBA00004168"/>
    </source>
</evidence>
<feature type="signal peptide" evidence="7">
    <location>
        <begin position="1"/>
        <end position="24"/>
    </location>
</feature>
<keyword evidence="2" id="KW-0134">Cell wall</keyword>
<dbReference type="Gene3D" id="2.60.40.1280">
    <property type="match status" value="1"/>
</dbReference>
<evidence type="ECO:0000256" key="7">
    <source>
        <dbReference type="SAM" id="SignalP"/>
    </source>
</evidence>
<feature type="transmembrane region" description="Helical" evidence="6">
    <location>
        <begin position="368"/>
        <end position="388"/>
    </location>
</feature>
<dbReference type="Pfam" id="PF17961">
    <property type="entry name" value="Big_8"/>
    <property type="match status" value="1"/>
</dbReference>
<evidence type="ECO:0000256" key="4">
    <source>
        <dbReference type="ARBA" id="ARBA00022729"/>
    </source>
</evidence>
<keyword evidence="6" id="KW-0472">Membrane</keyword>
<dbReference type="InterPro" id="IPR041171">
    <property type="entry name" value="SDR_Ig"/>
</dbReference>